<gene>
    <name evidence="2" type="ORF">CO161_04190</name>
</gene>
<reference evidence="3" key="1">
    <citation type="submission" date="2017-09" db="EMBL/GenBank/DDBJ databases">
        <title>Depth-based differentiation of microbial function through sediment-hosted aquifers and enrichment of novel symbionts in the deep terrestrial subsurface.</title>
        <authorList>
            <person name="Probst A.J."/>
            <person name="Ladd B."/>
            <person name="Jarett J.K."/>
            <person name="Geller-Mcgrath D.E."/>
            <person name="Sieber C.M.K."/>
            <person name="Emerson J.B."/>
            <person name="Anantharaman K."/>
            <person name="Thomas B.C."/>
            <person name="Malmstrom R."/>
            <person name="Stieglmeier M."/>
            <person name="Klingl A."/>
            <person name="Woyke T."/>
            <person name="Ryan C.M."/>
            <person name="Banfield J.F."/>
        </authorList>
    </citation>
    <scope>NUCLEOTIDE SEQUENCE [LARGE SCALE GENOMIC DNA]</scope>
</reference>
<dbReference type="AlphaFoldDB" id="A0A2M7YIP1"/>
<evidence type="ECO:0000313" key="3">
    <source>
        <dbReference type="Proteomes" id="UP000229026"/>
    </source>
</evidence>
<name>A0A2M7YIP1_9BACT</name>
<evidence type="ECO:0000256" key="1">
    <source>
        <dbReference type="SAM" id="MobiDB-lite"/>
    </source>
</evidence>
<organism evidence="2 3">
    <name type="scientific">Candidatus Portnoybacteria bacterium CG_4_9_14_3_um_filter_44_9</name>
    <dbReference type="NCBI Taxonomy" id="1974806"/>
    <lineage>
        <taxon>Bacteria</taxon>
        <taxon>Candidatus Portnoyibacteriota</taxon>
    </lineage>
</organism>
<proteinExistence type="predicted"/>
<dbReference type="Proteomes" id="UP000229026">
    <property type="component" value="Unassembled WGS sequence"/>
</dbReference>
<feature type="non-terminal residue" evidence="2">
    <location>
        <position position="1"/>
    </location>
</feature>
<accession>A0A2M7YIP1</accession>
<protein>
    <submittedName>
        <fullName evidence="2">Uncharacterized protein</fullName>
    </submittedName>
</protein>
<feature type="region of interest" description="Disordered" evidence="1">
    <location>
        <begin position="57"/>
        <end position="77"/>
    </location>
</feature>
<evidence type="ECO:0000313" key="2">
    <source>
        <dbReference type="EMBL" id="PJA62844.1"/>
    </source>
</evidence>
<comment type="caution">
    <text evidence="2">The sequence shown here is derived from an EMBL/GenBank/DDBJ whole genome shotgun (WGS) entry which is preliminary data.</text>
</comment>
<sequence length="77" mass="8374">KVRGQATLNCERDAHACPPKFASVDQSVEQALRKRQAVGSRLWQILEGEIECPAILRGDQGSTSRGDAKVRGQATLN</sequence>
<dbReference type="EMBL" id="PFWH01000140">
    <property type="protein sequence ID" value="PJA62844.1"/>
    <property type="molecule type" value="Genomic_DNA"/>
</dbReference>